<proteinExistence type="inferred from homology"/>
<accession>A0ABS2N124</accession>
<evidence type="ECO:0000313" key="5">
    <source>
        <dbReference type="Proteomes" id="UP001296943"/>
    </source>
</evidence>
<dbReference type="RefSeq" id="WP_338024285.1">
    <property type="nucleotide sequence ID" value="NZ_JAFBDR010000011.1"/>
</dbReference>
<dbReference type="EMBL" id="JAFBDR010000011">
    <property type="protein sequence ID" value="MBM7571825.1"/>
    <property type="molecule type" value="Genomic_DNA"/>
</dbReference>
<keyword evidence="2" id="KW-1005">Bacterial flagellum biogenesis</keyword>
<evidence type="ECO:0000256" key="3">
    <source>
        <dbReference type="SAM" id="MobiDB-lite"/>
    </source>
</evidence>
<keyword evidence="4" id="KW-0969">Cilium</keyword>
<dbReference type="Proteomes" id="UP001296943">
    <property type="component" value="Unassembled WGS sequence"/>
</dbReference>
<evidence type="ECO:0000256" key="1">
    <source>
        <dbReference type="ARBA" id="ARBA00010577"/>
    </source>
</evidence>
<reference evidence="4 5" key="1">
    <citation type="submission" date="2021-01" db="EMBL/GenBank/DDBJ databases">
        <title>Genomic Encyclopedia of Type Strains, Phase IV (KMG-IV): sequencing the most valuable type-strain genomes for metagenomic binning, comparative biology and taxonomic classification.</title>
        <authorList>
            <person name="Goeker M."/>
        </authorList>
    </citation>
    <scope>NUCLEOTIDE SEQUENCE [LARGE SCALE GENOMIC DNA]</scope>
    <source>
        <strain evidence="4 5">DSM 23711</strain>
    </source>
</reference>
<dbReference type="Pfam" id="PF03963">
    <property type="entry name" value="FlgD"/>
    <property type="match status" value="1"/>
</dbReference>
<comment type="similarity">
    <text evidence="1">Belongs to the FlgD family.</text>
</comment>
<comment type="caution">
    <text evidence="4">The sequence shown here is derived from an EMBL/GenBank/DDBJ whole genome shotgun (WGS) entry which is preliminary data.</text>
</comment>
<keyword evidence="4" id="KW-0282">Flagellum</keyword>
<feature type="compositionally biased region" description="Polar residues" evidence="3">
    <location>
        <begin position="7"/>
        <end position="20"/>
    </location>
</feature>
<keyword evidence="4" id="KW-0966">Cell projection</keyword>
<gene>
    <name evidence="4" type="ORF">JOC48_002326</name>
</gene>
<evidence type="ECO:0000256" key="2">
    <source>
        <dbReference type="ARBA" id="ARBA00022795"/>
    </source>
</evidence>
<feature type="region of interest" description="Disordered" evidence="3">
    <location>
        <begin position="1"/>
        <end position="20"/>
    </location>
</feature>
<evidence type="ECO:0000313" key="4">
    <source>
        <dbReference type="EMBL" id="MBM7571825.1"/>
    </source>
</evidence>
<organism evidence="4 5">
    <name type="scientific">Aquibacillus albus</name>
    <dbReference type="NCBI Taxonomy" id="1168171"/>
    <lineage>
        <taxon>Bacteria</taxon>
        <taxon>Bacillati</taxon>
        <taxon>Bacillota</taxon>
        <taxon>Bacilli</taxon>
        <taxon>Bacillales</taxon>
        <taxon>Bacillaceae</taxon>
        <taxon>Aquibacillus</taxon>
    </lineage>
</organism>
<name>A0ABS2N124_9BACI</name>
<sequence>MKKVTKIDSSFYLNNQPRGTTNTNLGKEEFLKILMAQLKNQDPLNPMEDKEFISQMTNFSSLEQMMNMSKSMDSLASHLSIPPVVQYSSFIDKEVAYHQYDSDTGSITKTTTSIVTAVSQGEGEAILELENGEKVSVDKVVKVSNPVLE</sequence>
<keyword evidence="5" id="KW-1185">Reference proteome</keyword>
<protein>
    <submittedName>
        <fullName evidence="4">Flagellar basal-body rod modification protein FlgD</fullName>
    </submittedName>
</protein>
<dbReference type="InterPro" id="IPR005648">
    <property type="entry name" value="FlgD"/>
</dbReference>
<dbReference type="NCBIfam" id="NF007197">
    <property type="entry name" value="PRK09618.1"/>
    <property type="match status" value="1"/>
</dbReference>